<dbReference type="FunFam" id="1.20.1530.20:FF:000011">
    <property type="entry name" value="K(+) efflux antiporter 3, chloroplastic"/>
    <property type="match status" value="1"/>
</dbReference>
<keyword evidence="3" id="KW-0050">Antiport</keyword>
<reference evidence="13 14" key="1">
    <citation type="journal article" date="2019" name="Nat. Plants">
        <title>Stout camphor tree genome fills gaps in understanding of flowering plant genome evolution.</title>
        <authorList>
            <person name="Chaw S.M."/>
            <person name="Liu Y.C."/>
            <person name="Wu Y.W."/>
            <person name="Wang H.Y."/>
            <person name="Lin C.I."/>
            <person name="Wu C.S."/>
            <person name="Ke H.M."/>
            <person name="Chang L.Y."/>
            <person name="Hsu C.Y."/>
            <person name="Yang H.T."/>
            <person name="Sudianto E."/>
            <person name="Hsu M.H."/>
            <person name="Wu K.P."/>
            <person name="Wang L.N."/>
            <person name="Leebens-Mack J.H."/>
            <person name="Tsai I.J."/>
        </authorList>
    </citation>
    <scope>NUCLEOTIDE SEQUENCE [LARGE SCALE GENOMIC DNA]</scope>
    <source>
        <strain evidence="14">cv. Chaw 1501</strain>
        <tissue evidence="13">Young leaves</tissue>
    </source>
</reference>
<accession>A0A443NWH5</accession>
<dbReference type="Pfam" id="PF00999">
    <property type="entry name" value="Na_H_Exchanger"/>
    <property type="match status" value="1"/>
</dbReference>
<keyword evidence="5 11" id="KW-0812">Transmembrane</keyword>
<feature type="transmembrane region" description="Helical" evidence="11">
    <location>
        <begin position="350"/>
        <end position="369"/>
    </location>
</feature>
<evidence type="ECO:0000256" key="11">
    <source>
        <dbReference type="SAM" id="Phobius"/>
    </source>
</evidence>
<sequence>MTNSQGFKGCITPSYWMSPVKSYSHPFSDLNRHIVRIPSSHNRRPVILTSGSIACKACHHPFIPRSHSEGLLCMPLLTHTFGFGSRGLNVISHKPGRFQMYAGLDVATAVDVINDLGFDTLTFLAVTVMVIPPFKTIRASPILGFFFAGVVLNQFGLIRNLTDVKILSEWGILFLLFEMGLELSLARLKALAKFAFGMGLTQVLLSTLAFTAFELPPNGAIGTKILEFLFHSRPDLVNIRSVDEAIVIGAALSLSSSAFVLQLLAEKGELPTRFGSATLGILLLQDIAVVPLLVILPVLESQNIVEESIWPMLLAESLKALGGLGLLSLGGKYLLRRIFEVVAESRSSEAFVALCLLTVAGTSLLTQMLGFSDTLGAFLAGALLAETNFRTQIEADIRPFRGLLLGLFFVTTGTSIDMQILFREWPNVLSLLAGLIVIKTLIITAIGPRVGLTLQESVRIGLLLSQGGEFGFVVFSLANRLGVLPLELNKLLIIVVVLSMALTPFLNEVGRRAAVVIDKKFQAKEKVAEMVNFDASEPVVILGFGQMGQVLANFLSTPLASGLDGDLLGWPYVAFDVNLGVVKAARKLGFPILYGDGSSPAVLQSAGVSSPKAVMVMYTGKERTIEAVQRIRLAFPAVPIYARAQDPVHLLELKRAGATDALLENAETSLQLGSKLLKGLGVMSDDVNFLSQLVRDSMEMQAQDSLDRTEDQDYNVMKPLQVRIADLVGSPPATSPVSSNQQSRTPDQLDTTQISIFKKNQTSGTLSQVDQYSVYGSALQRSDDEERGKGVSYCELDTENSSSNRHDSDNGDIDTLDQSMPCITRTEGP</sequence>
<evidence type="ECO:0000313" key="13">
    <source>
        <dbReference type="EMBL" id="RWR82897.1"/>
    </source>
</evidence>
<feature type="transmembrane region" description="Helical" evidence="11">
    <location>
        <begin position="460"/>
        <end position="479"/>
    </location>
</feature>
<feature type="transmembrane region" description="Helical" evidence="11">
    <location>
        <begin position="428"/>
        <end position="448"/>
    </location>
</feature>
<dbReference type="PANTHER" id="PTHR46157:SF4">
    <property type="entry name" value="K(+) EFFLUX ANTIPORTER 3, CHLOROPLASTIC"/>
    <property type="match status" value="1"/>
</dbReference>
<name>A0A443NWH5_9MAGN</name>
<protein>
    <submittedName>
        <fullName evidence="13">K+ efflux antiporter 3, chloroplastic-like protein</fullName>
    </submittedName>
</protein>
<dbReference type="GO" id="GO:0016020">
    <property type="term" value="C:membrane"/>
    <property type="evidence" value="ECO:0007669"/>
    <property type="project" value="InterPro"/>
</dbReference>
<evidence type="ECO:0000256" key="5">
    <source>
        <dbReference type="ARBA" id="ARBA00022692"/>
    </source>
</evidence>
<dbReference type="GO" id="GO:0009507">
    <property type="term" value="C:chloroplast"/>
    <property type="evidence" value="ECO:0007669"/>
    <property type="project" value="TreeGrafter"/>
</dbReference>
<feature type="transmembrane region" description="Helical" evidence="11">
    <location>
        <begin position="139"/>
        <end position="158"/>
    </location>
</feature>
<evidence type="ECO:0000256" key="6">
    <source>
        <dbReference type="ARBA" id="ARBA00022958"/>
    </source>
</evidence>
<feature type="domain" description="RCK N-terminal" evidence="12">
    <location>
        <begin position="536"/>
        <end position="663"/>
    </location>
</feature>
<evidence type="ECO:0000256" key="1">
    <source>
        <dbReference type="ARBA" id="ARBA00004127"/>
    </source>
</evidence>
<dbReference type="InterPro" id="IPR038770">
    <property type="entry name" value="Na+/solute_symporter_sf"/>
</dbReference>
<dbReference type="Pfam" id="PF02254">
    <property type="entry name" value="TrkA_N"/>
    <property type="match status" value="1"/>
</dbReference>
<comment type="caution">
    <text evidence="13">The sequence shown here is derived from an EMBL/GenBank/DDBJ whole genome shotgun (WGS) entry which is preliminary data.</text>
</comment>
<keyword evidence="9 11" id="KW-0472">Membrane</keyword>
<evidence type="ECO:0000256" key="8">
    <source>
        <dbReference type="ARBA" id="ARBA00023065"/>
    </source>
</evidence>
<evidence type="ECO:0000256" key="2">
    <source>
        <dbReference type="ARBA" id="ARBA00022448"/>
    </source>
</evidence>
<keyword evidence="6" id="KW-0630">Potassium</keyword>
<keyword evidence="8" id="KW-0406">Ion transport</keyword>
<feature type="transmembrane region" description="Helical" evidence="11">
    <location>
        <begin position="277"/>
        <end position="296"/>
    </location>
</feature>
<dbReference type="InterPro" id="IPR036291">
    <property type="entry name" value="NAD(P)-bd_dom_sf"/>
</dbReference>
<dbReference type="OrthoDB" id="4834at2759"/>
<feature type="region of interest" description="Disordered" evidence="10">
    <location>
        <begin position="780"/>
        <end position="829"/>
    </location>
</feature>
<feature type="transmembrane region" description="Helical" evidence="11">
    <location>
        <begin position="245"/>
        <end position="265"/>
    </location>
</feature>
<keyword evidence="7 11" id="KW-1133">Transmembrane helix</keyword>
<keyword evidence="2" id="KW-0813">Transport</keyword>
<evidence type="ECO:0000256" key="10">
    <source>
        <dbReference type="SAM" id="MobiDB-lite"/>
    </source>
</evidence>
<feature type="transmembrane region" description="Helical" evidence="11">
    <location>
        <begin position="403"/>
        <end position="422"/>
    </location>
</feature>
<dbReference type="GO" id="GO:1902600">
    <property type="term" value="P:proton transmembrane transport"/>
    <property type="evidence" value="ECO:0007669"/>
    <property type="project" value="InterPro"/>
</dbReference>
<feature type="region of interest" description="Disordered" evidence="10">
    <location>
        <begin position="728"/>
        <end position="749"/>
    </location>
</feature>
<feature type="transmembrane region" description="Helical" evidence="11">
    <location>
        <begin position="308"/>
        <end position="329"/>
    </location>
</feature>
<keyword evidence="14" id="KW-1185">Reference proteome</keyword>
<comment type="subcellular location">
    <subcellularLocation>
        <location evidence="1">Endomembrane system</location>
        <topology evidence="1">Multi-pass membrane protein</topology>
    </subcellularLocation>
</comment>
<organism evidence="13 14">
    <name type="scientific">Cinnamomum micranthum f. kanehirae</name>
    <dbReference type="NCBI Taxonomy" id="337451"/>
    <lineage>
        <taxon>Eukaryota</taxon>
        <taxon>Viridiplantae</taxon>
        <taxon>Streptophyta</taxon>
        <taxon>Embryophyta</taxon>
        <taxon>Tracheophyta</taxon>
        <taxon>Spermatophyta</taxon>
        <taxon>Magnoliopsida</taxon>
        <taxon>Magnoliidae</taxon>
        <taxon>Laurales</taxon>
        <taxon>Lauraceae</taxon>
        <taxon>Cinnamomum</taxon>
    </lineage>
</organism>
<dbReference type="Proteomes" id="UP000283530">
    <property type="component" value="Unassembled WGS sequence"/>
</dbReference>
<dbReference type="EMBL" id="QPKB01000004">
    <property type="protein sequence ID" value="RWR82897.1"/>
    <property type="molecule type" value="Genomic_DNA"/>
</dbReference>
<evidence type="ECO:0000259" key="12">
    <source>
        <dbReference type="PROSITE" id="PS51201"/>
    </source>
</evidence>
<dbReference type="InterPro" id="IPR003148">
    <property type="entry name" value="RCK_N"/>
</dbReference>
<dbReference type="Gene3D" id="3.40.50.720">
    <property type="entry name" value="NAD(P)-binding Rossmann-like Domain"/>
    <property type="match status" value="1"/>
</dbReference>
<evidence type="ECO:0000256" key="4">
    <source>
        <dbReference type="ARBA" id="ARBA00022538"/>
    </source>
</evidence>
<dbReference type="InterPro" id="IPR006153">
    <property type="entry name" value="Cation/H_exchanger_TM"/>
</dbReference>
<dbReference type="GO" id="GO:0012505">
    <property type="term" value="C:endomembrane system"/>
    <property type="evidence" value="ECO:0007669"/>
    <property type="project" value="UniProtKB-SubCell"/>
</dbReference>
<dbReference type="SUPFAM" id="SSF51735">
    <property type="entry name" value="NAD(P)-binding Rossmann-fold domains"/>
    <property type="match status" value="1"/>
</dbReference>
<dbReference type="FunFam" id="3.40.50.720:FF:000036">
    <property type="entry name" value="Glutathione-regulated potassium-efflux system protein KefB"/>
    <property type="match status" value="1"/>
</dbReference>
<dbReference type="STRING" id="337451.A0A443NWH5"/>
<dbReference type="GO" id="GO:0006813">
    <property type="term" value="P:potassium ion transport"/>
    <property type="evidence" value="ECO:0007669"/>
    <property type="project" value="UniProtKB-KW"/>
</dbReference>
<evidence type="ECO:0000313" key="14">
    <source>
        <dbReference type="Proteomes" id="UP000283530"/>
    </source>
</evidence>
<gene>
    <name evidence="13" type="ORF">CKAN_01163400</name>
</gene>
<evidence type="ECO:0000256" key="7">
    <source>
        <dbReference type="ARBA" id="ARBA00022989"/>
    </source>
</evidence>
<dbReference type="GO" id="GO:0015297">
    <property type="term" value="F:antiporter activity"/>
    <property type="evidence" value="ECO:0007669"/>
    <property type="project" value="UniProtKB-KW"/>
</dbReference>
<evidence type="ECO:0000256" key="3">
    <source>
        <dbReference type="ARBA" id="ARBA00022449"/>
    </source>
</evidence>
<dbReference type="PROSITE" id="PS51201">
    <property type="entry name" value="RCK_N"/>
    <property type="match status" value="1"/>
</dbReference>
<feature type="transmembrane region" description="Helical" evidence="11">
    <location>
        <begin position="491"/>
        <end position="510"/>
    </location>
</feature>
<dbReference type="PANTHER" id="PTHR46157">
    <property type="entry name" value="K(+) EFFLUX ANTIPORTER 3, CHLOROPLASTIC"/>
    <property type="match status" value="1"/>
</dbReference>
<dbReference type="Gene3D" id="1.20.1530.20">
    <property type="match status" value="1"/>
</dbReference>
<feature type="transmembrane region" description="Helical" evidence="11">
    <location>
        <begin position="195"/>
        <end position="213"/>
    </location>
</feature>
<keyword evidence="4" id="KW-0633">Potassium transport</keyword>
<feature type="compositionally biased region" description="Polar residues" evidence="10">
    <location>
        <begin position="735"/>
        <end position="749"/>
    </location>
</feature>
<dbReference type="AlphaFoldDB" id="A0A443NWH5"/>
<proteinExistence type="predicted"/>
<evidence type="ECO:0000256" key="9">
    <source>
        <dbReference type="ARBA" id="ARBA00023136"/>
    </source>
</evidence>